<keyword evidence="4" id="KW-0159">Chromosome partition</keyword>
<dbReference type="InterPro" id="IPR010998">
    <property type="entry name" value="Integrase_recombinase_N"/>
</dbReference>
<dbReference type="HAMAP" id="MF_01808">
    <property type="entry name" value="Recomb_XerC_XerD"/>
    <property type="match status" value="1"/>
</dbReference>
<evidence type="ECO:0000256" key="5">
    <source>
        <dbReference type="ARBA" id="ARBA00022908"/>
    </source>
</evidence>
<name>A0A6J7G8R7_9ZZZZ</name>
<dbReference type="GO" id="GO:0006310">
    <property type="term" value="P:DNA recombination"/>
    <property type="evidence" value="ECO:0007669"/>
    <property type="project" value="UniProtKB-KW"/>
</dbReference>
<evidence type="ECO:0000256" key="4">
    <source>
        <dbReference type="ARBA" id="ARBA00022829"/>
    </source>
</evidence>
<dbReference type="GO" id="GO:0003677">
    <property type="term" value="F:DNA binding"/>
    <property type="evidence" value="ECO:0007669"/>
    <property type="project" value="UniProtKB-KW"/>
</dbReference>
<dbReference type="Gene3D" id="1.10.150.130">
    <property type="match status" value="1"/>
</dbReference>
<dbReference type="CDD" id="cd00798">
    <property type="entry name" value="INT_XerDC_C"/>
    <property type="match status" value="1"/>
</dbReference>
<protein>
    <submittedName>
        <fullName evidence="11">Unannotated protein</fullName>
    </submittedName>
</protein>
<dbReference type="EMBL" id="CAFBMB010000081">
    <property type="protein sequence ID" value="CAB4903194.1"/>
    <property type="molecule type" value="Genomic_DNA"/>
</dbReference>
<dbReference type="InterPro" id="IPR050090">
    <property type="entry name" value="Tyrosine_recombinase_XerCD"/>
</dbReference>
<reference evidence="11" key="1">
    <citation type="submission" date="2020-05" db="EMBL/GenBank/DDBJ databases">
        <authorList>
            <person name="Chiriac C."/>
            <person name="Salcher M."/>
            <person name="Ghai R."/>
            <person name="Kavagutti S V."/>
        </authorList>
    </citation>
    <scope>NUCLEOTIDE SEQUENCE</scope>
</reference>
<evidence type="ECO:0000313" key="11">
    <source>
        <dbReference type="EMBL" id="CAB4903194.1"/>
    </source>
</evidence>
<dbReference type="InterPro" id="IPR013762">
    <property type="entry name" value="Integrase-like_cat_sf"/>
</dbReference>
<dbReference type="InterPro" id="IPR002104">
    <property type="entry name" value="Integrase_catalytic"/>
</dbReference>
<dbReference type="Gene3D" id="1.10.443.10">
    <property type="entry name" value="Intergrase catalytic core"/>
    <property type="match status" value="1"/>
</dbReference>
<dbReference type="AlphaFoldDB" id="A0A6J7G8R7"/>
<sequence length="300" mass="32327">MSLVASREAFLAYLAHERSLSSHTVKAYGADIADLTDFASGHGATQPEDLTLAVLRDWLWHGAEEGLTKSTLARRAASARAFTGWLRRTGVTAGDAGFRLKSPKPDRSLPRVVTQASMTQILDGLAERSQSGEPEDARNLAVIELLYASGMRVSELVALDIDDVDFSRNTALVLGKGNKERIVPFGIPAAEALQAYVVRRRTLVTEQSGAAVFLGVRGSRLGVRAVYELVADILHHLPGTGPSGPHALRHTAATHLLDGGADLRVVQELLGHASLGTTQIYTHVSMERLEASYRQAHPRA</sequence>
<keyword evidence="3" id="KW-0132">Cell division</keyword>
<dbReference type="InterPro" id="IPR023009">
    <property type="entry name" value="Tyrosine_recombinase_XerC/XerD"/>
</dbReference>
<keyword evidence="8" id="KW-0131">Cell cycle</keyword>
<evidence type="ECO:0000256" key="2">
    <source>
        <dbReference type="ARBA" id="ARBA00022490"/>
    </source>
</evidence>
<dbReference type="SUPFAM" id="SSF47823">
    <property type="entry name" value="lambda integrase-like, N-terminal domain"/>
    <property type="match status" value="1"/>
</dbReference>
<dbReference type="Pfam" id="PF00589">
    <property type="entry name" value="Phage_integrase"/>
    <property type="match status" value="1"/>
</dbReference>
<dbReference type="InterPro" id="IPR011010">
    <property type="entry name" value="DNA_brk_join_enz"/>
</dbReference>
<dbReference type="Pfam" id="PF02899">
    <property type="entry name" value="Phage_int_SAM_1"/>
    <property type="match status" value="1"/>
</dbReference>
<dbReference type="PROSITE" id="PS51898">
    <property type="entry name" value="TYR_RECOMBINASE"/>
    <property type="match status" value="1"/>
</dbReference>
<keyword evidence="7" id="KW-0233">DNA recombination</keyword>
<evidence type="ECO:0000259" key="10">
    <source>
        <dbReference type="PROSITE" id="PS51900"/>
    </source>
</evidence>
<dbReference type="InterPro" id="IPR004107">
    <property type="entry name" value="Integrase_SAM-like_N"/>
</dbReference>
<evidence type="ECO:0000259" key="9">
    <source>
        <dbReference type="PROSITE" id="PS51898"/>
    </source>
</evidence>
<dbReference type="GO" id="GO:0007059">
    <property type="term" value="P:chromosome segregation"/>
    <property type="evidence" value="ECO:0007669"/>
    <property type="project" value="UniProtKB-KW"/>
</dbReference>
<dbReference type="PANTHER" id="PTHR30349">
    <property type="entry name" value="PHAGE INTEGRASE-RELATED"/>
    <property type="match status" value="1"/>
</dbReference>
<dbReference type="SUPFAM" id="SSF56349">
    <property type="entry name" value="DNA breaking-rejoining enzymes"/>
    <property type="match status" value="1"/>
</dbReference>
<dbReference type="PANTHER" id="PTHR30349:SF77">
    <property type="entry name" value="TYROSINE RECOMBINASE XERC"/>
    <property type="match status" value="1"/>
</dbReference>
<keyword evidence="2" id="KW-0963">Cytoplasm</keyword>
<dbReference type="GO" id="GO:0015074">
    <property type="term" value="P:DNA integration"/>
    <property type="evidence" value="ECO:0007669"/>
    <property type="project" value="UniProtKB-KW"/>
</dbReference>
<keyword evidence="6" id="KW-0238">DNA-binding</keyword>
<keyword evidence="5" id="KW-0229">DNA integration</keyword>
<dbReference type="GO" id="GO:0051301">
    <property type="term" value="P:cell division"/>
    <property type="evidence" value="ECO:0007669"/>
    <property type="project" value="UniProtKB-KW"/>
</dbReference>
<proteinExistence type="inferred from homology"/>
<dbReference type="GO" id="GO:0005737">
    <property type="term" value="C:cytoplasm"/>
    <property type="evidence" value="ECO:0007669"/>
    <property type="project" value="UniProtKB-SubCell"/>
</dbReference>
<evidence type="ECO:0000256" key="3">
    <source>
        <dbReference type="ARBA" id="ARBA00022618"/>
    </source>
</evidence>
<dbReference type="PROSITE" id="PS51900">
    <property type="entry name" value="CB"/>
    <property type="match status" value="1"/>
</dbReference>
<organism evidence="11">
    <name type="scientific">freshwater metagenome</name>
    <dbReference type="NCBI Taxonomy" id="449393"/>
    <lineage>
        <taxon>unclassified sequences</taxon>
        <taxon>metagenomes</taxon>
        <taxon>ecological metagenomes</taxon>
    </lineage>
</organism>
<feature type="domain" description="Core-binding (CB)" evidence="10">
    <location>
        <begin position="1"/>
        <end position="87"/>
    </location>
</feature>
<feature type="domain" description="Tyr recombinase" evidence="9">
    <location>
        <begin position="108"/>
        <end position="294"/>
    </location>
</feature>
<evidence type="ECO:0000256" key="7">
    <source>
        <dbReference type="ARBA" id="ARBA00023172"/>
    </source>
</evidence>
<evidence type="ECO:0000256" key="1">
    <source>
        <dbReference type="ARBA" id="ARBA00004496"/>
    </source>
</evidence>
<gene>
    <name evidence="11" type="ORF">UFOPK3516_01038</name>
</gene>
<accession>A0A6J7G8R7</accession>
<comment type="subcellular location">
    <subcellularLocation>
        <location evidence="1">Cytoplasm</location>
    </subcellularLocation>
</comment>
<evidence type="ECO:0000256" key="6">
    <source>
        <dbReference type="ARBA" id="ARBA00023125"/>
    </source>
</evidence>
<evidence type="ECO:0000256" key="8">
    <source>
        <dbReference type="ARBA" id="ARBA00023306"/>
    </source>
</evidence>
<dbReference type="InterPro" id="IPR044068">
    <property type="entry name" value="CB"/>
</dbReference>